<feature type="compositionally biased region" description="Acidic residues" evidence="5">
    <location>
        <begin position="45"/>
        <end position="54"/>
    </location>
</feature>
<evidence type="ECO:0000256" key="1">
    <source>
        <dbReference type="ARBA" id="ARBA00004123"/>
    </source>
</evidence>
<dbReference type="PANTHER" id="PTHR15272">
    <property type="entry name" value="CHROMATIN ASSEMBLY FACTOR 1 SUBUNIT A CAF-1 SUBUNIT A"/>
    <property type="match status" value="1"/>
</dbReference>
<dbReference type="InterPro" id="IPR022043">
    <property type="entry name" value="CAF1A_DD"/>
</dbReference>
<evidence type="ECO:0000259" key="6">
    <source>
        <dbReference type="Pfam" id="PF12253"/>
    </source>
</evidence>
<feature type="region of interest" description="Disordered" evidence="5">
    <location>
        <begin position="14"/>
        <end position="58"/>
    </location>
</feature>
<name>A0ABR2EVJ1_9ROSI</name>
<evidence type="ECO:0000256" key="2">
    <source>
        <dbReference type="ARBA" id="ARBA00022763"/>
    </source>
</evidence>
<reference evidence="7 8" key="1">
    <citation type="journal article" date="2024" name="G3 (Bethesda)">
        <title>Genome assembly of Hibiscus sabdariffa L. provides insights into metabolisms of medicinal natural products.</title>
        <authorList>
            <person name="Kim T."/>
        </authorList>
    </citation>
    <scope>NUCLEOTIDE SEQUENCE [LARGE SCALE GENOMIC DNA]</scope>
    <source>
        <strain evidence="7">TK-2024</strain>
        <tissue evidence="7">Old leaves</tissue>
    </source>
</reference>
<organism evidence="7 8">
    <name type="scientific">Hibiscus sabdariffa</name>
    <name type="common">roselle</name>
    <dbReference type="NCBI Taxonomy" id="183260"/>
    <lineage>
        <taxon>Eukaryota</taxon>
        <taxon>Viridiplantae</taxon>
        <taxon>Streptophyta</taxon>
        <taxon>Embryophyta</taxon>
        <taxon>Tracheophyta</taxon>
        <taxon>Spermatophyta</taxon>
        <taxon>Magnoliopsida</taxon>
        <taxon>eudicotyledons</taxon>
        <taxon>Gunneridae</taxon>
        <taxon>Pentapetalae</taxon>
        <taxon>rosids</taxon>
        <taxon>malvids</taxon>
        <taxon>Malvales</taxon>
        <taxon>Malvaceae</taxon>
        <taxon>Malvoideae</taxon>
        <taxon>Hibiscus</taxon>
    </lineage>
</organism>
<dbReference type="EMBL" id="JBBPBM010000010">
    <property type="protein sequence ID" value="KAK8565097.1"/>
    <property type="molecule type" value="Genomic_DNA"/>
</dbReference>
<dbReference type="Proteomes" id="UP001472677">
    <property type="component" value="Unassembled WGS sequence"/>
</dbReference>
<dbReference type="PANTHER" id="PTHR15272:SF0">
    <property type="entry name" value="CHROMATIN ASSEMBLY FACTOR 1 SUBUNIT A"/>
    <property type="match status" value="1"/>
</dbReference>
<keyword evidence="4" id="KW-0539">Nucleus</keyword>
<feature type="domain" description="Chromatin assembly factor 1 subunit A dimerization" evidence="6">
    <location>
        <begin position="7"/>
        <end position="54"/>
    </location>
</feature>
<evidence type="ECO:0000313" key="7">
    <source>
        <dbReference type="EMBL" id="KAK8565097.1"/>
    </source>
</evidence>
<feature type="compositionally biased region" description="Acidic residues" evidence="5">
    <location>
        <begin position="22"/>
        <end position="38"/>
    </location>
</feature>
<dbReference type="Pfam" id="PF12253">
    <property type="entry name" value="CAF1A_dimeriz"/>
    <property type="match status" value="1"/>
</dbReference>
<protein>
    <recommendedName>
        <fullName evidence="6">Chromatin assembly factor 1 subunit A dimerization domain-containing protein</fullName>
    </recommendedName>
</protein>
<evidence type="ECO:0000256" key="4">
    <source>
        <dbReference type="ARBA" id="ARBA00023242"/>
    </source>
</evidence>
<evidence type="ECO:0000313" key="8">
    <source>
        <dbReference type="Proteomes" id="UP001472677"/>
    </source>
</evidence>
<keyword evidence="2" id="KW-0227">DNA damage</keyword>
<comment type="subcellular location">
    <subcellularLocation>
        <location evidence="1">Nucleus</location>
    </subcellularLocation>
</comment>
<gene>
    <name evidence="7" type="ORF">V6N12_058672</name>
</gene>
<comment type="caution">
    <text evidence="7">The sequence shown here is derived from an EMBL/GenBank/DDBJ whole genome shotgun (WGS) entry which is preliminary data.</text>
</comment>
<evidence type="ECO:0000256" key="3">
    <source>
        <dbReference type="ARBA" id="ARBA00023204"/>
    </source>
</evidence>
<sequence>MLLRSIANVVRPQCPWRKDPDLDYDVDSDEEWDEEEPGESLSDCEKDEEEETDEGCSLHPHSTLYFLENHYFGEDGKK</sequence>
<keyword evidence="8" id="KW-1185">Reference proteome</keyword>
<accession>A0ABR2EVJ1</accession>
<proteinExistence type="predicted"/>
<keyword evidence="3" id="KW-0234">DNA repair</keyword>
<evidence type="ECO:0000256" key="5">
    <source>
        <dbReference type="SAM" id="MobiDB-lite"/>
    </source>
</evidence>